<dbReference type="EMBL" id="CM055736">
    <property type="protein sequence ID" value="KAJ8007507.1"/>
    <property type="molecule type" value="Genomic_DNA"/>
</dbReference>
<reference evidence="1" key="1">
    <citation type="submission" date="2021-05" db="EMBL/GenBank/DDBJ databases">
        <authorList>
            <person name="Pan Q."/>
            <person name="Jouanno E."/>
            <person name="Zahm M."/>
            <person name="Klopp C."/>
            <person name="Cabau C."/>
            <person name="Louis A."/>
            <person name="Berthelot C."/>
            <person name="Parey E."/>
            <person name="Roest Crollius H."/>
            <person name="Montfort J."/>
            <person name="Robinson-Rechavi M."/>
            <person name="Bouchez O."/>
            <person name="Lampietro C."/>
            <person name="Lopez Roques C."/>
            <person name="Donnadieu C."/>
            <person name="Postlethwait J."/>
            <person name="Bobe J."/>
            <person name="Dillon D."/>
            <person name="Chandos A."/>
            <person name="von Hippel F."/>
            <person name="Guiguen Y."/>
        </authorList>
    </citation>
    <scope>NUCLEOTIDE SEQUENCE</scope>
    <source>
        <strain evidence="1">YG-Jan2019</strain>
    </source>
</reference>
<evidence type="ECO:0000313" key="2">
    <source>
        <dbReference type="Proteomes" id="UP001157502"/>
    </source>
</evidence>
<gene>
    <name evidence="1" type="ORF">DPEC_G00118210</name>
</gene>
<protein>
    <submittedName>
        <fullName evidence="1">Uncharacterized protein</fullName>
    </submittedName>
</protein>
<sequence length="355" mass="40944">MGTKISLLQNSTVWMVFMMNTCVIFAERRGLPRAELISLLNTYNCFLKDKTQQQLKVYEVGVELVFEGFLNISWGVQRPIRLKIQDEKHLPFTSLMSPDPVSPSGGKRGMTRWGEFEDLHQINEMEDSHNQDPADTIRQNTGYRAYESSTLRPSPTKHKTEAEDELTNLIRCMSDASLVKRRAKKSPSQSETNRHHRCSINGHFYNYKTSIFIPSHGASTTVCVNSKMTTHEVIGQLLQKFKIENDPNDFALYCVHQSGEKKKLSSFQMPLRERVRQGPAENIMKIFLMDQDEEEVSNDVAQYINLELPILERVLVHLEEEEKREVHRIVIKYHQQHKVMSQVLSSKGTTTETDV</sequence>
<accession>A0ACC2GVB7</accession>
<dbReference type="Proteomes" id="UP001157502">
    <property type="component" value="Chromosome 9"/>
</dbReference>
<evidence type="ECO:0000313" key="1">
    <source>
        <dbReference type="EMBL" id="KAJ8007507.1"/>
    </source>
</evidence>
<name>A0ACC2GVB7_DALPE</name>
<keyword evidence="2" id="KW-1185">Reference proteome</keyword>
<organism evidence="1 2">
    <name type="scientific">Dallia pectoralis</name>
    <name type="common">Alaska blackfish</name>
    <dbReference type="NCBI Taxonomy" id="75939"/>
    <lineage>
        <taxon>Eukaryota</taxon>
        <taxon>Metazoa</taxon>
        <taxon>Chordata</taxon>
        <taxon>Craniata</taxon>
        <taxon>Vertebrata</taxon>
        <taxon>Euteleostomi</taxon>
        <taxon>Actinopterygii</taxon>
        <taxon>Neopterygii</taxon>
        <taxon>Teleostei</taxon>
        <taxon>Protacanthopterygii</taxon>
        <taxon>Esociformes</taxon>
        <taxon>Umbridae</taxon>
        <taxon>Dallia</taxon>
    </lineage>
</organism>
<proteinExistence type="predicted"/>
<comment type="caution">
    <text evidence="1">The sequence shown here is derived from an EMBL/GenBank/DDBJ whole genome shotgun (WGS) entry which is preliminary data.</text>
</comment>